<dbReference type="PROSITE" id="PS00237">
    <property type="entry name" value="G_PROTEIN_RECEP_F1_1"/>
    <property type="match status" value="1"/>
</dbReference>
<accession>A0A678XJM5</accession>
<keyword evidence="8 9" id="KW-0807">Transducer</keyword>
<keyword evidence="7 9" id="KW-0675">Receptor</keyword>
<dbReference type="OrthoDB" id="5959645at2759"/>
<evidence type="ECO:0000313" key="12">
    <source>
        <dbReference type="EMBL" id="AZK36079.1"/>
    </source>
</evidence>
<evidence type="ECO:0000256" key="9">
    <source>
        <dbReference type="RuleBase" id="RU000688"/>
    </source>
</evidence>
<keyword evidence="3 9" id="KW-0812">Transmembrane</keyword>
<evidence type="ECO:0000256" key="8">
    <source>
        <dbReference type="ARBA" id="ARBA00023224"/>
    </source>
</evidence>
<evidence type="ECO:0000259" key="11">
    <source>
        <dbReference type="PROSITE" id="PS50262"/>
    </source>
</evidence>
<dbReference type="SUPFAM" id="SSF81321">
    <property type="entry name" value="Family A G protein-coupled receptor-like"/>
    <property type="match status" value="1"/>
</dbReference>
<keyword evidence="4 10" id="KW-1133">Transmembrane helix</keyword>
<organism evidence="12">
    <name type="scientific">Petromyzon marinus</name>
    <name type="common">Sea lamprey</name>
    <dbReference type="NCBI Taxonomy" id="7757"/>
    <lineage>
        <taxon>Eukaryota</taxon>
        <taxon>Metazoa</taxon>
        <taxon>Chordata</taxon>
        <taxon>Craniata</taxon>
        <taxon>Vertebrata</taxon>
        <taxon>Cyclostomata</taxon>
        <taxon>Hyperoartia</taxon>
        <taxon>Petromyzontiformes</taxon>
        <taxon>Petromyzontidae</taxon>
        <taxon>Petromyzon</taxon>
    </lineage>
</organism>
<feature type="transmembrane region" description="Helical" evidence="10">
    <location>
        <begin position="159"/>
        <end position="181"/>
    </location>
</feature>
<comment type="similarity">
    <text evidence="9">Belongs to the G-protein coupled receptor 1 family.</text>
</comment>
<dbReference type="RefSeq" id="XP_032814075.1">
    <property type="nucleotide sequence ID" value="XM_032958184.1"/>
</dbReference>
<evidence type="ECO:0000313" key="14">
    <source>
        <dbReference type="RefSeq" id="XP_032814075.1"/>
    </source>
</evidence>
<evidence type="ECO:0000256" key="1">
    <source>
        <dbReference type="ARBA" id="ARBA00004651"/>
    </source>
</evidence>
<dbReference type="GO" id="GO:0043410">
    <property type="term" value="P:positive regulation of MAPK cascade"/>
    <property type="evidence" value="ECO:0007669"/>
    <property type="project" value="TreeGrafter"/>
</dbReference>
<protein>
    <submittedName>
        <fullName evidence="14">5-hydroxytryptamine receptor 1A-like</fullName>
    </submittedName>
    <submittedName>
        <fullName evidence="12">Trace amine-associated receptor 2594.TAAR358</fullName>
    </submittedName>
</protein>
<evidence type="ECO:0000256" key="5">
    <source>
        <dbReference type="ARBA" id="ARBA00023040"/>
    </source>
</evidence>
<evidence type="ECO:0000256" key="4">
    <source>
        <dbReference type="ARBA" id="ARBA00022989"/>
    </source>
</evidence>
<keyword evidence="13" id="KW-1185">Reference proteome</keyword>
<dbReference type="PRINTS" id="PR00237">
    <property type="entry name" value="GPCRRHODOPSN"/>
</dbReference>
<dbReference type="SMART" id="SM01381">
    <property type="entry name" value="7TM_GPCR_Srsx"/>
    <property type="match status" value="1"/>
</dbReference>
<dbReference type="InterPro" id="IPR017452">
    <property type="entry name" value="GPCR_Rhodpsn_7TM"/>
</dbReference>
<feature type="transmembrane region" description="Helical" evidence="10">
    <location>
        <begin position="77"/>
        <end position="100"/>
    </location>
</feature>
<dbReference type="Proteomes" id="UP001318040">
    <property type="component" value="Chromosome 21"/>
</dbReference>
<dbReference type="PANTHER" id="PTHR24248:SF66">
    <property type="entry name" value="OCTOPAMINE RECEPTOR BETA-3R"/>
    <property type="match status" value="1"/>
</dbReference>
<keyword evidence="2" id="KW-1003">Cell membrane</keyword>
<proteinExistence type="inferred from homology"/>
<name>A0A678XJM5_PETMA</name>
<dbReference type="AlphaFoldDB" id="A0A678XJM5"/>
<evidence type="ECO:0000256" key="6">
    <source>
        <dbReference type="ARBA" id="ARBA00023136"/>
    </source>
</evidence>
<feature type="transmembrane region" description="Helical" evidence="10">
    <location>
        <begin position="311"/>
        <end position="330"/>
    </location>
</feature>
<dbReference type="GO" id="GO:0071880">
    <property type="term" value="P:adenylate cyclase-activating adrenergic receptor signaling pathway"/>
    <property type="evidence" value="ECO:0007669"/>
    <property type="project" value="TreeGrafter"/>
</dbReference>
<keyword evidence="6 10" id="KW-0472">Membrane</keyword>
<comment type="subcellular location">
    <subcellularLocation>
        <location evidence="1">Cell membrane</location>
        <topology evidence="1">Multi-pass membrane protein</topology>
    </subcellularLocation>
</comment>
<dbReference type="Pfam" id="PF00001">
    <property type="entry name" value="7tm_1"/>
    <property type="match status" value="1"/>
</dbReference>
<dbReference type="GO" id="GO:0005886">
    <property type="term" value="C:plasma membrane"/>
    <property type="evidence" value="ECO:0007669"/>
    <property type="project" value="UniProtKB-SubCell"/>
</dbReference>
<evidence type="ECO:0000256" key="2">
    <source>
        <dbReference type="ARBA" id="ARBA00022475"/>
    </source>
</evidence>
<feature type="transmembrane region" description="Helical" evidence="10">
    <location>
        <begin position="43"/>
        <end position="70"/>
    </location>
</feature>
<feature type="domain" description="G-protein coupled receptors family 1 profile" evidence="11">
    <location>
        <begin position="59"/>
        <end position="327"/>
    </location>
</feature>
<sequence length="358" mass="39976">MAENSSSSSSSNSGSGAEGSSECVVSYYGLNCTQMDFSKSESALIVGIMSFFITVTIISNLLIISAVVFFRQLQTRANALALSLAVSDLLVGVVIMPLAMVKSVYKCWFYARWLCNVQFFWDYWFTTASVLHLSCIAYDRYVAICDPLRYAQRVTRRTLTFMLLFCWIASALLSTPILLSMSPTLSKGRIETVGCPDDCRFLISVGILFTIGMWPYFTSVLLIMLMYGRIYRVARGQARKIAAMDRTSSGLGGGEEAGRVAASRWASMRREHSATKTLGAIIAAFIISWLPFYIIAVIFTMDESVLLAYKVAVWIGYMNSAINPILYATFNKQFRHAFKEILTLNVFLSPADRNKEMQ</sequence>
<reference evidence="12" key="1">
    <citation type="submission" date="2018-03" db="EMBL/GenBank/DDBJ databases">
        <title>Spermine as a Male Sex Pheromone Detected by Two TAAR-like Receptors.</title>
        <authorList>
            <consortium name="Weiming Li"/>
            <person name="Scott A.M."/>
            <person name="Zhang Z."/>
            <person name="Jia L."/>
        </authorList>
    </citation>
    <scope>NUCLEOTIDE SEQUENCE</scope>
    <source>
        <strain evidence="12">T16</strain>
    </source>
</reference>
<dbReference type="InterPro" id="IPR000276">
    <property type="entry name" value="GPCR_Rhodpsn"/>
</dbReference>
<evidence type="ECO:0000256" key="7">
    <source>
        <dbReference type="ARBA" id="ARBA00023170"/>
    </source>
</evidence>
<dbReference type="KEGG" id="pmrn:116944529"/>
<dbReference type="Gene3D" id="1.20.1070.10">
    <property type="entry name" value="Rhodopsin 7-helix transmembrane proteins"/>
    <property type="match status" value="1"/>
</dbReference>
<feature type="transmembrane region" description="Helical" evidence="10">
    <location>
        <begin position="278"/>
        <end position="299"/>
    </location>
</feature>
<evidence type="ECO:0000256" key="3">
    <source>
        <dbReference type="ARBA" id="ARBA00022692"/>
    </source>
</evidence>
<evidence type="ECO:0000313" key="13">
    <source>
        <dbReference type="Proteomes" id="UP001318040"/>
    </source>
</evidence>
<dbReference type="GO" id="GO:0004930">
    <property type="term" value="F:G protein-coupled receptor activity"/>
    <property type="evidence" value="ECO:0007669"/>
    <property type="project" value="UniProtKB-KW"/>
</dbReference>
<gene>
    <name evidence="14" type="primary">LOC116944529</name>
</gene>
<dbReference type="EMBL" id="MH037348">
    <property type="protein sequence ID" value="AZK36079.1"/>
    <property type="molecule type" value="Genomic_DNA"/>
</dbReference>
<dbReference type="PANTHER" id="PTHR24248">
    <property type="entry name" value="ADRENERGIC RECEPTOR-RELATED G-PROTEIN COUPLED RECEPTOR"/>
    <property type="match status" value="1"/>
</dbReference>
<evidence type="ECO:0000256" key="10">
    <source>
        <dbReference type="SAM" id="Phobius"/>
    </source>
</evidence>
<dbReference type="PROSITE" id="PS50262">
    <property type="entry name" value="G_PROTEIN_RECEP_F1_2"/>
    <property type="match status" value="1"/>
</dbReference>
<keyword evidence="5 9" id="KW-0297">G-protein coupled receptor</keyword>
<feature type="transmembrane region" description="Helical" evidence="10">
    <location>
        <begin position="201"/>
        <end position="227"/>
    </location>
</feature>
<reference evidence="14" key="2">
    <citation type="submission" date="2025-04" db="UniProtKB">
        <authorList>
            <consortium name="RefSeq"/>
        </authorList>
    </citation>
    <scope>IDENTIFICATION</scope>
    <source>
        <tissue evidence="14">Sperm</tissue>
    </source>
</reference>
<feature type="transmembrane region" description="Helical" evidence="10">
    <location>
        <begin position="120"/>
        <end position="138"/>
    </location>
</feature>